<evidence type="ECO:0000313" key="2">
    <source>
        <dbReference type="Proteomes" id="UP000035331"/>
    </source>
</evidence>
<reference evidence="1 2" key="2">
    <citation type="journal article" date="2015" name="Stand. Genomic Sci.">
        <title>The complete genome sequence of the rumen methanogen Methanosarcina barkeri CM1.</title>
        <authorList>
            <person name="Lambie S.C."/>
            <person name="Kelly W.J."/>
            <person name="Leahy S.C."/>
            <person name="Li D."/>
            <person name="Reilly K."/>
            <person name="McAllister T.A."/>
            <person name="Valle E.R."/>
            <person name="Attwood G.T."/>
            <person name="Altermann E."/>
        </authorList>
    </citation>
    <scope>NUCLEOTIDE SEQUENCE [LARGE SCALE GENOMIC DNA]</scope>
    <source>
        <strain evidence="1 2">CM1</strain>
    </source>
</reference>
<accession>A0A0G3CF86</accession>
<dbReference type="PATRIC" id="fig|796385.3.peg.837"/>
<sequence length="71" mass="8633">MLNEYSKISLKNESLYFYKYNMYTKKLVINVQNAYIYIEIFIKYLNYVCRGWGTKTDISEKDHTMYTKTGF</sequence>
<organism evidence="1 2">
    <name type="scientific">Methanosarcina barkeri CM1</name>
    <dbReference type="NCBI Taxonomy" id="796385"/>
    <lineage>
        <taxon>Archaea</taxon>
        <taxon>Methanobacteriati</taxon>
        <taxon>Methanobacteriota</taxon>
        <taxon>Stenosarchaea group</taxon>
        <taxon>Methanomicrobia</taxon>
        <taxon>Methanosarcinales</taxon>
        <taxon>Methanosarcinaceae</taxon>
        <taxon>Methanosarcina</taxon>
    </lineage>
</organism>
<dbReference type="Proteomes" id="UP000035331">
    <property type="component" value="Chromosome"/>
</dbReference>
<dbReference type="EMBL" id="CP008746">
    <property type="protein sequence ID" value="AKJ37762.1"/>
    <property type="molecule type" value="Genomic_DNA"/>
</dbReference>
<evidence type="ECO:0000313" key="1">
    <source>
        <dbReference type="EMBL" id="AKJ37762.1"/>
    </source>
</evidence>
<protein>
    <submittedName>
        <fullName evidence="1">Uncharacterized protein</fullName>
    </submittedName>
</protein>
<reference evidence="2" key="1">
    <citation type="submission" date="2014-06" db="EMBL/GenBank/DDBJ databases">
        <title>The complete genome sequence of Methanosarcina barkeri CM1.</title>
        <authorList>
            <consortium name="Pastoral Greenhouse Gas Research Consortium"/>
            <person name="Lambie S.C."/>
            <person name="Leahy S.C."/>
            <person name="Kelly W.J."/>
            <person name="Li D."/>
            <person name="Reilly K."/>
            <person name="Attwood G.T."/>
            <person name="Altermann E."/>
        </authorList>
    </citation>
    <scope>NUCLEOTIDE SEQUENCE [LARGE SCALE GENOMIC DNA]</scope>
    <source>
        <strain evidence="2">CM1</strain>
    </source>
</reference>
<name>A0A0G3CF86_METBA</name>
<gene>
    <name evidence="1" type="ORF">MCM1_0673</name>
</gene>
<dbReference type="AlphaFoldDB" id="A0A0G3CF86"/>
<proteinExistence type="predicted"/>